<dbReference type="EMBL" id="QGSZ01000244">
    <property type="protein sequence ID" value="RQX00419.1"/>
    <property type="molecule type" value="Genomic_DNA"/>
</dbReference>
<evidence type="ECO:0000313" key="3">
    <source>
        <dbReference type="Proteomes" id="UP000282312"/>
    </source>
</evidence>
<reference evidence="2 3" key="1">
    <citation type="submission" date="2018-05" db="EMBL/GenBank/DDBJ databases">
        <title>Micromonospora from Atacama Desert.</title>
        <authorList>
            <person name="Carro L."/>
            <person name="Goodfellow M."/>
            <person name="Klenk H.-P."/>
        </authorList>
    </citation>
    <scope>NUCLEOTIDE SEQUENCE [LARGE SCALE GENOMIC DNA]</scope>
    <source>
        <strain evidence="2 3">LB39</strain>
    </source>
</reference>
<dbReference type="AlphaFoldDB" id="A0A3N9WIE4"/>
<evidence type="ECO:0000256" key="1">
    <source>
        <dbReference type="SAM" id="MobiDB-lite"/>
    </source>
</evidence>
<feature type="compositionally biased region" description="Gly residues" evidence="1">
    <location>
        <begin position="259"/>
        <end position="277"/>
    </location>
</feature>
<proteinExistence type="predicted"/>
<keyword evidence="3" id="KW-1185">Reference proteome</keyword>
<comment type="caution">
    <text evidence="2">The sequence shown here is derived from an EMBL/GenBank/DDBJ whole genome shotgun (WGS) entry which is preliminary data.</text>
</comment>
<dbReference type="OrthoDB" id="3404652at2"/>
<dbReference type="RefSeq" id="WP_124774413.1">
    <property type="nucleotide sequence ID" value="NZ_JBEZFR010000022.1"/>
</dbReference>
<dbReference type="Proteomes" id="UP000282312">
    <property type="component" value="Unassembled WGS sequence"/>
</dbReference>
<feature type="region of interest" description="Disordered" evidence="1">
    <location>
        <begin position="465"/>
        <end position="499"/>
    </location>
</feature>
<protein>
    <submittedName>
        <fullName evidence="2">Uncharacterized protein</fullName>
    </submittedName>
</protein>
<gene>
    <name evidence="2" type="ORF">DLJ59_21415</name>
</gene>
<sequence>MAGGTWERCVREVTLSADPETVGSVGAGWSNLSSGLQQLRDALVGRSFVGPIATGQERPHVGGLPGMLAGWKGSGGDAYREHLGKIGKQIEDLITDATNVSGALTRIEGDIRKSVSTIPIPLTDDFGINNWSLPNGTDLGDARDGESASGFLAALRQDYQNNPAAYADGAFRDKADDLEATMKVDGRADDQKRGGWWDTKSHLDNWYRDNQQAANTAMAPLPKAVYTERPKLTVNSPDKSGQEDVLRRDPRVPPTGRPDIGGGDFGGKPDIGGGGPTIGSKPPGIGDTGGPTSTVDPFSPTNPGGIGAGSPSGGTGQLTSPSTGAGYAGYPDGDAGYSSGLAGASPSGIGGLGGGIGGGGVGSAGLGGAGGGFGGGGFGGGAGVGSAGGIGAGGGLGAGGGIGVGGIPGMVGGGNGKVPPMTSAANALRTAAGAGGAGMAGGARGAGVGGAGMMGGGGMMGGAGGAGHGGGSGTEHSSWLTEDDDPWGPGDGASPGVLR</sequence>
<feature type="compositionally biased region" description="Polar residues" evidence="1">
    <location>
        <begin position="290"/>
        <end position="302"/>
    </location>
</feature>
<evidence type="ECO:0000313" key="2">
    <source>
        <dbReference type="EMBL" id="RQX00419.1"/>
    </source>
</evidence>
<feature type="compositionally biased region" description="Basic and acidic residues" evidence="1">
    <location>
        <begin position="240"/>
        <end position="251"/>
    </location>
</feature>
<organism evidence="2 3">
    <name type="scientific">Micromonospora inaquosa</name>
    <dbReference type="NCBI Taxonomy" id="2203716"/>
    <lineage>
        <taxon>Bacteria</taxon>
        <taxon>Bacillati</taxon>
        <taxon>Actinomycetota</taxon>
        <taxon>Actinomycetes</taxon>
        <taxon>Micromonosporales</taxon>
        <taxon>Micromonosporaceae</taxon>
        <taxon>Micromonospora</taxon>
    </lineage>
</organism>
<accession>A0A3N9WIE4</accession>
<feature type="region of interest" description="Disordered" evidence="1">
    <location>
        <begin position="218"/>
        <end position="327"/>
    </location>
</feature>
<feature type="compositionally biased region" description="Gly residues" evidence="1">
    <location>
        <begin position="304"/>
        <end position="316"/>
    </location>
</feature>
<name>A0A3N9WIE4_9ACTN</name>